<keyword evidence="9 17" id="KW-0378">Hydrolase</keyword>
<dbReference type="InterPro" id="IPR010182">
    <property type="entry name" value="ArgE/DapE"/>
</dbReference>
<dbReference type="AlphaFoldDB" id="A0A2T4S8W0"/>
<reference evidence="16" key="2">
    <citation type="submission" date="2018-03" db="EMBL/GenBank/DDBJ databases">
        <authorList>
            <person name="Keele B.F."/>
        </authorList>
    </citation>
    <scope>NUCLEOTIDE SEQUENCE</scope>
    <source>
        <strain evidence="16">SNUC 4337</strain>
    </source>
</reference>
<evidence type="ECO:0000256" key="1">
    <source>
        <dbReference type="ARBA" id="ARBA00001941"/>
    </source>
</evidence>
<dbReference type="PANTHER" id="PTHR43808:SF8">
    <property type="entry name" value="PEPTIDASE M20 DIMERISATION DOMAIN-CONTAINING PROTEIN"/>
    <property type="match status" value="1"/>
</dbReference>
<dbReference type="EC" id="3.5.1.18" evidence="5"/>
<evidence type="ECO:0000313" key="17">
    <source>
        <dbReference type="EMBL" id="SUM56293.1"/>
    </source>
</evidence>
<evidence type="ECO:0000256" key="13">
    <source>
        <dbReference type="ARBA" id="ARBA00023285"/>
    </source>
</evidence>
<reference evidence="16 18" key="1">
    <citation type="journal article" date="2016" name="Front. Microbiol.">
        <title>Comprehensive Phylogenetic Analysis of Bovine Non-aureus Staphylococci Species Based on Whole-Genome Sequencing.</title>
        <authorList>
            <person name="Naushad S."/>
            <person name="Barkema H.W."/>
            <person name="Luby C."/>
            <person name="Condas L.A."/>
            <person name="Nobrega D.B."/>
            <person name="Carson D.A."/>
            <person name="De Buck J."/>
        </authorList>
    </citation>
    <scope>NUCLEOTIDE SEQUENCE [LARGE SCALE GENOMIC DNA]</scope>
    <source>
        <strain evidence="16 18">SNUC 4337</strain>
    </source>
</reference>
<dbReference type="SUPFAM" id="SSF53187">
    <property type="entry name" value="Zn-dependent exopeptidases"/>
    <property type="match status" value="1"/>
</dbReference>
<dbReference type="RefSeq" id="WP_103373416.1">
    <property type="nucleotide sequence ID" value="NZ_BMCF01000003.1"/>
</dbReference>
<comment type="cofactor">
    <cofactor evidence="1">
        <name>Co(2+)</name>
        <dbReference type="ChEBI" id="CHEBI:48828"/>
    </cofactor>
</comment>
<evidence type="ECO:0000256" key="10">
    <source>
        <dbReference type="ARBA" id="ARBA00022833"/>
    </source>
</evidence>
<keyword evidence="11" id="KW-0220">Diaminopimelate biosynthesis</keyword>
<evidence type="ECO:0000256" key="7">
    <source>
        <dbReference type="ARBA" id="ARBA00022605"/>
    </source>
</evidence>
<evidence type="ECO:0000256" key="2">
    <source>
        <dbReference type="ARBA" id="ARBA00001947"/>
    </source>
</evidence>
<dbReference type="GO" id="GO:0009014">
    <property type="term" value="F:succinyl-diaminopimelate desuccinylase activity"/>
    <property type="evidence" value="ECO:0007669"/>
    <property type="project" value="UniProtKB-EC"/>
</dbReference>
<gene>
    <name evidence="17" type="primary">dapE_4</name>
    <name evidence="16" type="ORF">BUZ61_10180</name>
    <name evidence="17" type="ORF">NCTC13834_02701</name>
</gene>
<dbReference type="CDD" id="cd08659">
    <property type="entry name" value="M20_ArgE_DapE-like"/>
    <property type="match status" value="1"/>
</dbReference>
<dbReference type="InterPro" id="IPR050072">
    <property type="entry name" value="Peptidase_M20A"/>
</dbReference>
<dbReference type="GO" id="GO:0046872">
    <property type="term" value="F:metal ion binding"/>
    <property type="evidence" value="ECO:0007669"/>
    <property type="project" value="UniProtKB-KW"/>
</dbReference>
<organism evidence="16 18">
    <name type="scientific">Staphylococcus nepalensis</name>
    <dbReference type="NCBI Taxonomy" id="214473"/>
    <lineage>
        <taxon>Bacteria</taxon>
        <taxon>Bacillati</taxon>
        <taxon>Bacillota</taxon>
        <taxon>Bacilli</taxon>
        <taxon>Bacillales</taxon>
        <taxon>Staphylococcaceae</taxon>
        <taxon>Staphylococcus</taxon>
    </lineage>
</organism>
<dbReference type="Proteomes" id="UP000240400">
    <property type="component" value="Unassembled WGS sequence"/>
</dbReference>
<dbReference type="Proteomes" id="UP000254412">
    <property type="component" value="Unassembled WGS sequence"/>
</dbReference>
<comment type="pathway">
    <text evidence="3">Amino-acid biosynthesis; L-lysine biosynthesis via DAP pathway; LL-2,6-diaminopimelate from (S)-tetrahydrodipicolinate (succinylase route): step 3/3.</text>
</comment>
<evidence type="ECO:0000256" key="6">
    <source>
        <dbReference type="ARBA" id="ARBA00016853"/>
    </source>
</evidence>
<dbReference type="EMBL" id="UHDS01000001">
    <property type="protein sequence ID" value="SUM56293.1"/>
    <property type="molecule type" value="Genomic_DNA"/>
</dbReference>
<dbReference type="PANTHER" id="PTHR43808">
    <property type="entry name" value="ACETYLORNITHINE DEACETYLASE"/>
    <property type="match status" value="1"/>
</dbReference>
<comment type="similarity">
    <text evidence="4">Belongs to the peptidase M20A family.</text>
</comment>
<dbReference type="GO" id="GO:0019877">
    <property type="term" value="P:diaminopimelate biosynthetic process"/>
    <property type="evidence" value="ECO:0007669"/>
    <property type="project" value="UniProtKB-KW"/>
</dbReference>
<reference evidence="17 19" key="3">
    <citation type="submission" date="2018-06" db="EMBL/GenBank/DDBJ databases">
        <authorList>
            <consortium name="Pathogen Informatics"/>
            <person name="Doyle S."/>
        </authorList>
    </citation>
    <scope>NUCLEOTIDE SEQUENCE [LARGE SCALE GENOMIC DNA]</scope>
    <source>
        <strain evidence="17 19">NCTC13834</strain>
    </source>
</reference>
<dbReference type="Gene3D" id="3.30.70.360">
    <property type="match status" value="1"/>
</dbReference>
<evidence type="ECO:0000256" key="8">
    <source>
        <dbReference type="ARBA" id="ARBA00022723"/>
    </source>
</evidence>
<sequence>MTQSNLDFLKSLINIDSTNPPANEDNVVQVFKKRCESKNIPFDITNLSDQRSNISVTLKSNQRDAGKLLLSGHTDTVKIGAQEWKYDPFKGEIEDGKLYGRGTSDMKSGLAALYLALESVYEEGYELNKDIEFLATAGEEVDSIGAKHYVQSTTMDNIDAIIIAEPTSEKVAIGHKGALWIEVTLTGKTAHGAMPEQGINAVEGMNKVINLVNDLKEEWAEETAALGKSSISANMINGGIQTNVIPDQCVLNVDIRTVTPNIHDNLYNQFNQRLNQLFSDNTSPKVSTQVLLDRATVLTNENAEIIQNALDISNENNITGMAYYTDGSVLNPDSNIPTLIYGPGIETLAHQPNEYVEAKAFERSIDFFKNLIKQFAK</sequence>
<dbReference type="InterPro" id="IPR011650">
    <property type="entry name" value="Peptidase_M20_dimer"/>
</dbReference>
<evidence type="ECO:0000256" key="11">
    <source>
        <dbReference type="ARBA" id="ARBA00022915"/>
    </source>
</evidence>
<evidence type="ECO:0000259" key="15">
    <source>
        <dbReference type="Pfam" id="PF07687"/>
    </source>
</evidence>
<dbReference type="PROSITE" id="PS00758">
    <property type="entry name" value="ARGE_DAPE_CPG2_1"/>
    <property type="match status" value="1"/>
</dbReference>
<protein>
    <recommendedName>
        <fullName evidence="6">Probable succinyl-diaminopimelate desuccinylase</fullName>
        <ecNumber evidence="5">3.5.1.18</ecNumber>
    </recommendedName>
</protein>
<dbReference type="NCBIfam" id="TIGR01910">
    <property type="entry name" value="DapE-ArgE"/>
    <property type="match status" value="1"/>
</dbReference>
<dbReference type="OrthoDB" id="9792335at2"/>
<dbReference type="Pfam" id="PF07687">
    <property type="entry name" value="M20_dimer"/>
    <property type="match status" value="1"/>
</dbReference>
<evidence type="ECO:0000256" key="9">
    <source>
        <dbReference type="ARBA" id="ARBA00022801"/>
    </source>
</evidence>
<evidence type="ECO:0000256" key="3">
    <source>
        <dbReference type="ARBA" id="ARBA00005130"/>
    </source>
</evidence>
<dbReference type="InterPro" id="IPR002933">
    <property type="entry name" value="Peptidase_M20"/>
</dbReference>
<dbReference type="GO" id="GO:0009089">
    <property type="term" value="P:lysine biosynthetic process via diaminopimelate"/>
    <property type="evidence" value="ECO:0007669"/>
    <property type="project" value="UniProtKB-UniPathway"/>
</dbReference>
<evidence type="ECO:0000256" key="5">
    <source>
        <dbReference type="ARBA" id="ARBA00011921"/>
    </source>
</evidence>
<keyword evidence="10" id="KW-0862">Zinc</keyword>
<comment type="catalytic activity">
    <reaction evidence="14">
        <text>N-succinyl-(2S,6S)-2,6-diaminopimelate + H2O = (2S,6S)-2,6-diaminopimelate + succinate</text>
        <dbReference type="Rhea" id="RHEA:22608"/>
        <dbReference type="ChEBI" id="CHEBI:15377"/>
        <dbReference type="ChEBI" id="CHEBI:30031"/>
        <dbReference type="ChEBI" id="CHEBI:57609"/>
        <dbReference type="ChEBI" id="CHEBI:58087"/>
        <dbReference type="EC" id="3.5.1.18"/>
    </reaction>
</comment>
<keyword evidence="8" id="KW-0479">Metal-binding</keyword>
<name>A0A2T4S8W0_9STAP</name>
<feature type="domain" description="Peptidase M20 dimerisation" evidence="15">
    <location>
        <begin position="173"/>
        <end position="278"/>
    </location>
</feature>
<keyword evidence="12" id="KW-0457">Lysine biosynthesis</keyword>
<dbReference type="NCBIfam" id="NF006365">
    <property type="entry name" value="PRK08588.1"/>
    <property type="match status" value="1"/>
</dbReference>
<dbReference type="Gene3D" id="3.40.630.10">
    <property type="entry name" value="Zn peptidases"/>
    <property type="match status" value="2"/>
</dbReference>
<evidence type="ECO:0000256" key="4">
    <source>
        <dbReference type="ARBA" id="ARBA00006247"/>
    </source>
</evidence>
<evidence type="ECO:0000313" key="16">
    <source>
        <dbReference type="EMBL" id="PTK58231.1"/>
    </source>
</evidence>
<dbReference type="EMBL" id="PZHR01000059">
    <property type="protein sequence ID" value="PTK58231.1"/>
    <property type="molecule type" value="Genomic_DNA"/>
</dbReference>
<dbReference type="InterPro" id="IPR036264">
    <property type="entry name" value="Bact_exopeptidase_dim_dom"/>
</dbReference>
<keyword evidence="13" id="KW-0170">Cobalt</keyword>
<dbReference type="InterPro" id="IPR001261">
    <property type="entry name" value="ArgE/DapE_CS"/>
</dbReference>
<evidence type="ECO:0000313" key="18">
    <source>
        <dbReference type="Proteomes" id="UP000240400"/>
    </source>
</evidence>
<evidence type="ECO:0000256" key="12">
    <source>
        <dbReference type="ARBA" id="ARBA00023154"/>
    </source>
</evidence>
<evidence type="ECO:0000256" key="14">
    <source>
        <dbReference type="ARBA" id="ARBA00051301"/>
    </source>
</evidence>
<dbReference type="Pfam" id="PF01546">
    <property type="entry name" value="Peptidase_M20"/>
    <property type="match status" value="1"/>
</dbReference>
<accession>A0A2T4S8W0</accession>
<evidence type="ECO:0000313" key="19">
    <source>
        <dbReference type="Proteomes" id="UP000254412"/>
    </source>
</evidence>
<keyword evidence="7" id="KW-0028">Amino-acid biosynthesis</keyword>
<dbReference type="UniPathway" id="UPA00034">
    <property type="reaction ID" value="UER00021"/>
</dbReference>
<proteinExistence type="inferred from homology"/>
<dbReference type="SUPFAM" id="SSF55031">
    <property type="entry name" value="Bacterial exopeptidase dimerisation domain"/>
    <property type="match status" value="1"/>
</dbReference>
<comment type="cofactor">
    <cofactor evidence="2">
        <name>Zn(2+)</name>
        <dbReference type="ChEBI" id="CHEBI:29105"/>
    </cofactor>
</comment>